<dbReference type="InterPro" id="IPR035472">
    <property type="entry name" value="RpiR-like_SIS"/>
</dbReference>
<reference evidence="6" key="1">
    <citation type="submission" date="2020-01" db="EMBL/GenBank/DDBJ databases">
        <authorList>
            <person name="Meier V. D."/>
            <person name="Meier V D."/>
        </authorList>
    </citation>
    <scope>NUCLEOTIDE SEQUENCE</scope>
    <source>
        <strain evidence="6">HLG_WM_MAG_09</strain>
    </source>
</reference>
<dbReference type="PANTHER" id="PTHR30514">
    <property type="entry name" value="GLUCOKINASE"/>
    <property type="match status" value="1"/>
</dbReference>
<dbReference type="SUPFAM" id="SSF53697">
    <property type="entry name" value="SIS domain"/>
    <property type="match status" value="1"/>
</dbReference>
<dbReference type="InterPro" id="IPR047640">
    <property type="entry name" value="RpiR-like"/>
</dbReference>
<dbReference type="PROSITE" id="PS51071">
    <property type="entry name" value="HTH_RPIR"/>
    <property type="match status" value="1"/>
</dbReference>
<evidence type="ECO:0000313" key="6">
    <source>
        <dbReference type="EMBL" id="CAA6829456.1"/>
    </source>
</evidence>
<dbReference type="GO" id="GO:1901135">
    <property type="term" value="P:carbohydrate derivative metabolic process"/>
    <property type="evidence" value="ECO:0007669"/>
    <property type="project" value="InterPro"/>
</dbReference>
<dbReference type="GO" id="GO:0003677">
    <property type="term" value="F:DNA binding"/>
    <property type="evidence" value="ECO:0007669"/>
    <property type="project" value="UniProtKB-KW"/>
</dbReference>
<proteinExistence type="predicted"/>
<dbReference type="SUPFAM" id="SSF46689">
    <property type="entry name" value="Homeodomain-like"/>
    <property type="match status" value="1"/>
</dbReference>
<dbReference type="PANTHER" id="PTHR30514:SF20">
    <property type="entry name" value="TRANSCRIPTIONAL REGULATOR"/>
    <property type="match status" value="1"/>
</dbReference>
<feature type="domain" description="HTH rpiR-type" evidence="4">
    <location>
        <begin position="19"/>
        <end position="95"/>
    </location>
</feature>
<organism evidence="6">
    <name type="scientific">uncultured Thiotrichaceae bacterium</name>
    <dbReference type="NCBI Taxonomy" id="298394"/>
    <lineage>
        <taxon>Bacteria</taxon>
        <taxon>Pseudomonadati</taxon>
        <taxon>Pseudomonadota</taxon>
        <taxon>Gammaproteobacteria</taxon>
        <taxon>Thiotrichales</taxon>
        <taxon>Thiotrichaceae</taxon>
        <taxon>environmental samples</taxon>
    </lineage>
</organism>
<name>A0A6S6U8G8_9GAMM</name>
<dbReference type="GO" id="GO:0003700">
    <property type="term" value="F:DNA-binding transcription factor activity"/>
    <property type="evidence" value="ECO:0007669"/>
    <property type="project" value="InterPro"/>
</dbReference>
<protein>
    <submittedName>
        <fullName evidence="6">Predicted transcriptional regulator of the myo-inositol catabolic operon</fullName>
    </submittedName>
</protein>
<evidence type="ECO:0000256" key="3">
    <source>
        <dbReference type="ARBA" id="ARBA00023163"/>
    </source>
</evidence>
<dbReference type="AlphaFoldDB" id="A0A6S6U8G8"/>
<gene>
    <name evidence="6" type="ORF">HELGO_WM22537</name>
</gene>
<keyword evidence="2" id="KW-0238">DNA-binding</keyword>
<evidence type="ECO:0000256" key="1">
    <source>
        <dbReference type="ARBA" id="ARBA00023015"/>
    </source>
</evidence>
<dbReference type="GO" id="GO:0097367">
    <property type="term" value="F:carbohydrate derivative binding"/>
    <property type="evidence" value="ECO:0007669"/>
    <property type="project" value="InterPro"/>
</dbReference>
<dbReference type="PROSITE" id="PS51464">
    <property type="entry name" value="SIS"/>
    <property type="match status" value="1"/>
</dbReference>
<sequence length="285" mass="31530">MSHPSDAEQQVLVDIVNLEQLHSAIAEQQGGLSKRLKQVAAWLLEHPNQAAFNTLAEIAEAAGVHASTLVRFANFFGFSGFSELQRLYKQDLLENTGNYQQRIQNVRQLAEHSQDNHAAGLLQEFTSANLMAMELLQAQANPEQINAAVESMEAAKNIHICGFRRVYSVAHYIHYALSQLDVPSHLVTATGGMMEEELQMLDESSLLIAITFKPYMPLTRQAVSIAAERGAKVLLITDSELCPVANKADHLLVTREAEVRAFRSLNITFCLAQTLCVALGYKRQG</sequence>
<dbReference type="CDD" id="cd05013">
    <property type="entry name" value="SIS_RpiR"/>
    <property type="match status" value="1"/>
</dbReference>
<dbReference type="InterPro" id="IPR009057">
    <property type="entry name" value="Homeodomain-like_sf"/>
</dbReference>
<dbReference type="Gene3D" id="1.10.10.10">
    <property type="entry name" value="Winged helix-like DNA-binding domain superfamily/Winged helix DNA-binding domain"/>
    <property type="match status" value="1"/>
</dbReference>
<dbReference type="InterPro" id="IPR046348">
    <property type="entry name" value="SIS_dom_sf"/>
</dbReference>
<keyword evidence="1" id="KW-0805">Transcription regulation</keyword>
<dbReference type="InterPro" id="IPR001347">
    <property type="entry name" value="SIS_dom"/>
</dbReference>
<evidence type="ECO:0000259" key="5">
    <source>
        <dbReference type="PROSITE" id="PS51464"/>
    </source>
</evidence>
<dbReference type="Pfam" id="PF01418">
    <property type="entry name" value="HTH_6"/>
    <property type="match status" value="1"/>
</dbReference>
<evidence type="ECO:0000259" key="4">
    <source>
        <dbReference type="PROSITE" id="PS51071"/>
    </source>
</evidence>
<dbReference type="Gene3D" id="3.40.50.10490">
    <property type="entry name" value="Glucose-6-phosphate isomerase like protein, domain 1"/>
    <property type="match status" value="1"/>
</dbReference>
<keyword evidence="3" id="KW-0804">Transcription</keyword>
<feature type="domain" description="SIS" evidence="5">
    <location>
        <begin position="148"/>
        <end position="285"/>
    </location>
</feature>
<dbReference type="Pfam" id="PF01380">
    <property type="entry name" value="SIS"/>
    <property type="match status" value="1"/>
</dbReference>
<dbReference type="EMBL" id="CACVAT010000527">
    <property type="protein sequence ID" value="CAA6829456.1"/>
    <property type="molecule type" value="Genomic_DNA"/>
</dbReference>
<accession>A0A6S6U8G8</accession>
<evidence type="ECO:0000256" key="2">
    <source>
        <dbReference type="ARBA" id="ARBA00023125"/>
    </source>
</evidence>
<dbReference type="InterPro" id="IPR000281">
    <property type="entry name" value="HTH_RpiR"/>
</dbReference>
<dbReference type="InterPro" id="IPR036388">
    <property type="entry name" value="WH-like_DNA-bd_sf"/>
</dbReference>